<dbReference type="Pfam" id="PF00459">
    <property type="entry name" value="Inositol_P"/>
    <property type="match status" value="1"/>
</dbReference>
<name>A0A0C1JMQ2_9BACT</name>
<dbReference type="InterPro" id="IPR020552">
    <property type="entry name" value="Inositol_monoPase_Li-sen"/>
</dbReference>
<dbReference type="PROSITE" id="PS00629">
    <property type="entry name" value="IMP_1"/>
    <property type="match status" value="1"/>
</dbReference>
<dbReference type="UniPathway" id="UPA00823">
    <property type="reaction ID" value="UER00788"/>
</dbReference>
<evidence type="ECO:0000256" key="3">
    <source>
        <dbReference type="ARBA" id="ARBA00005152"/>
    </source>
</evidence>
<keyword evidence="5 8" id="KW-0378">Hydrolase</keyword>
<dbReference type="PANTHER" id="PTHR20854:SF4">
    <property type="entry name" value="INOSITOL-1-MONOPHOSPHATASE-RELATED"/>
    <property type="match status" value="1"/>
</dbReference>
<dbReference type="EMBL" id="JSAN01000069">
    <property type="protein sequence ID" value="KIC71841.1"/>
    <property type="molecule type" value="Genomic_DNA"/>
</dbReference>
<dbReference type="InterPro" id="IPR033942">
    <property type="entry name" value="IMPase"/>
</dbReference>
<proteinExistence type="inferred from homology"/>
<dbReference type="GO" id="GO:0007165">
    <property type="term" value="P:signal transduction"/>
    <property type="evidence" value="ECO:0007669"/>
    <property type="project" value="TreeGrafter"/>
</dbReference>
<feature type="binding site" evidence="7">
    <location>
        <position position="93"/>
    </location>
    <ligand>
        <name>Mg(2+)</name>
        <dbReference type="ChEBI" id="CHEBI:18420"/>
        <label>2</label>
    </ligand>
</feature>
<comment type="similarity">
    <text evidence="8">Belongs to the inositol monophosphatase superfamily.</text>
</comment>
<dbReference type="Proteomes" id="UP000031465">
    <property type="component" value="Unassembled WGS sequence"/>
</dbReference>
<organism evidence="9 10">
    <name type="scientific">Candidatus Protochlamydia amoebophila</name>
    <dbReference type="NCBI Taxonomy" id="362787"/>
    <lineage>
        <taxon>Bacteria</taxon>
        <taxon>Pseudomonadati</taxon>
        <taxon>Chlamydiota</taxon>
        <taxon>Chlamydiia</taxon>
        <taxon>Parachlamydiales</taxon>
        <taxon>Parachlamydiaceae</taxon>
        <taxon>Candidatus Protochlamydia</taxon>
    </lineage>
</organism>
<feature type="binding site" evidence="7">
    <location>
        <position position="218"/>
    </location>
    <ligand>
        <name>Mg(2+)</name>
        <dbReference type="ChEBI" id="CHEBI:18420"/>
        <label>1</label>
        <note>catalytic</note>
    </ligand>
</feature>
<accession>A0A0C1JMQ2</accession>
<evidence type="ECO:0000256" key="6">
    <source>
        <dbReference type="ARBA" id="ARBA00022842"/>
    </source>
</evidence>
<dbReference type="GO" id="GO:0046872">
    <property type="term" value="F:metal ion binding"/>
    <property type="evidence" value="ECO:0007669"/>
    <property type="project" value="UniProtKB-KW"/>
</dbReference>
<dbReference type="PRINTS" id="PR00378">
    <property type="entry name" value="LIIMPHPHTASE"/>
</dbReference>
<gene>
    <name evidence="9" type="primary">suhB</name>
    <name evidence="9" type="ORF">DB44_CW00140</name>
</gene>
<dbReference type="PANTHER" id="PTHR20854">
    <property type="entry name" value="INOSITOL MONOPHOSPHATASE"/>
    <property type="match status" value="1"/>
</dbReference>
<comment type="cofactor">
    <cofactor evidence="2 7 8">
        <name>Mg(2+)</name>
        <dbReference type="ChEBI" id="CHEBI:18420"/>
    </cofactor>
</comment>
<dbReference type="Gene3D" id="3.30.540.10">
    <property type="entry name" value="Fructose-1,6-Bisphosphatase, subunit A, domain 1"/>
    <property type="match status" value="1"/>
</dbReference>
<comment type="caution">
    <text evidence="9">The sequence shown here is derived from an EMBL/GenBank/DDBJ whole genome shotgun (WGS) entry which is preliminary data.</text>
</comment>
<protein>
    <recommendedName>
        <fullName evidence="8">Inositol-1-monophosphatase</fullName>
        <ecNumber evidence="8">3.1.3.25</ecNumber>
    </recommendedName>
</protein>
<dbReference type="GO" id="GO:0046854">
    <property type="term" value="P:phosphatidylinositol phosphate biosynthetic process"/>
    <property type="evidence" value="ECO:0007669"/>
    <property type="project" value="InterPro"/>
</dbReference>
<dbReference type="InterPro" id="IPR000760">
    <property type="entry name" value="Inositol_monophosphatase-like"/>
</dbReference>
<dbReference type="PATRIC" id="fig|362787.3.peg.1093"/>
<dbReference type="EC" id="3.1.3.25" evidence="8"/>
<feature type="binding site" evidence="7">
    <location>
        <position position="92"/>
    </location>
    <ligand>
        <name>Mg(2+)</name>
        <dbReference type="ChEBI" id="CHEBI:18420"/>
        <label>1</label>
        <note>catalytic</note>
    </ligand>
</feature>
<dbReference type="InterPro" id="IPR020583">
    <property type="entry name" value="Inositol_monoP_metal-BS"/>
</dbReference>
<feature type="binding site" evidence="7">
    <location>
        <position position="72"/>
    </location>
    <ligand>
        <name>Mg(2+)</name>
        <dbReference type="ChEBI" id="CHEBI:18420"/>
        <label>1</label>
        <note>catalytic</note>
    </ligand>
</feature>
<evidence type="ECO:0000313" key="9">
    <source>
        <dbReference type="EMBL" id="KIC71841.1"/>
    </source>
</evidence>
<dbReference type="Gene3D" id="3.40.190.80">
    <property type="match status" value="1"/>
</dbReference>
<dbReference type="FunFam" id="3.30.540.10:FF:000003">
    <property type="entry name" value="Inositol-1-monophosphatase"/>
    <property type="match status" value="1"/>
</dbReference>
<comment type="pathway">
    <text evidence="3">Polyol metabolism; myo-inositol biosynthesis; myo-inositol from D-glucose 6-phosphate: step 2/2.</text>
</comment>
<dbReference type="CDD" id="cd01639">
    <property type="entry name" value="IMPase"/>
    <property type="match status" value="1"/>
</dbReference>
<evidence type="ECO:0000256" key="2">
    <source>
        <dbReference type="ARBA" id="ARBA00001946"/>
    </source>
</evidence>
<dbReference type="SUPFAM" id="SSF56655">
    <property type="entry name" value="Carbohydrate phosphatase"/>
    <property type="match status" value="1"/>
</dbReference>
<dbReference type="AlphaFoldDB" id="A0A0C1JMQ2"/>
<evidence type="ECO:0000313" key="10">
    <source>
        <dbReference type="Proteomes" id="UP000031465"/>
    </source>
</evidence>
<evidence type="ECO:0000256" key="7">
    <source>
        <dbReference type="PIRSR" id="PIRSR600760-2"/>
    </source>
</evidence>
<keyword evidence="6 7" id="KW-0460">Magnesium</keyword>
<evidence type="ECO:0000256" key="8">
    <source>
        <dbReference type="RuleBase" id="RU364068"/>
    </source>
</evidence>
<evidence type="ECO:0000256" key="4">
    <source>
        <dbReference type="ARBA" id="ARBA00022723"/>
    </source>
</evidence>
<sequence length="265" mass="29745">MNLPLGLSSLALTAKEAALEAAKILKNGFKQSIKVSTKPGRQNYVTEYDNQSENCIISSIKNQFPSHQFLAEESGLSYQIEPEEVLWIIDPLDGTTNFIHHIPIFTISIAAMIKQEIVCGVIYQPFTNELFISEKNQGAYLNGKKLQVSSTKFIKDALISINFPYDVKDHPIFSIEQLREFTLLGASLRNLGSSSLALAYLAAGKLDAFWMNHLYPWDWAAGKLMIEESQGKLTFYPEKENLFTTSTILATNSQLHPKLLKCVKH</sequence>
<dbReference type="RefSeq" id="WP_039358323.1">
    <property type="nucleotide sequence ID" value="NZ_JSAN01000069.1"/>
</dbReference>
<feature type="binding site" evidence="7">
    <location>
        <position position="90"/>
    </location>
    <ligand>
        <name>Mg(2+)</name>
        <dbReference type="ChEBI" id="CHEBI:18420"/>
        <label>2</label>
    </ligand>
</feature>
<comment type="catalytic activity">
    <reaction evidence="1 8">
        <text>a myo-inositol phosphate + H2O = myo-inositol + phosphate</text>
        <dbReference type="Rhea" id="RHEA:24056"/>
        <dbReference type="ChEBI" id="CHEBI:15377"/>
        <dbReference type="ChEBI" id="CHEBI:17268"/>
        <dbReference type="ChEBI" id="CHEBI:43474"/>
        <dbReference type="ChEBI" id="CHEBI:84139"/>
        <dbReference type="EC" id="3.1.3.25"/>
    </reaction>
</comment>
<reference evidence="9 10" key="1">
    <citation type="journal article" date="2014" name="Mol. Biol. Evol.">
        <title>Massive expansion of Ubiquitination-related gene families within the Chlamydiae.</title>
        <authorList>
            <person name="Domman D."/>
            <person name="Collingro A."/>
            <person name="Lagkouvardos I."/>
            <person name="Gehre L."/>
            <person name="Weinmaier T."/>
            <person name="Rattei T."/>
            <person name="Subtil A."/>
            <person name="Horn M."/>
        </authorList>
    </citation>
    <scope>NUCLEOTIDE SEQUENCE [LARGE SCALE GENOMIC DNA]</scope>
    <source>
        <strain evidence="9 10">EI2</strain>
    </source>
</reference>
<keyword evidence="4 7" id="KW-0479">Metal-binding</keyword>
<evidence type="ECO:0000256" key="1">
    <source>
        <dbReference type="ARBA" id="ARBA00001033"/>
    </source>
</evidence>
<evidence type="ECO:0000256" key="5">
    <source>
        <dbReference type="ARBA" id="ARBA00022801"/>
    </source>
</evidence>
<dbReference type="PRINTS" id="PR00377">
    <property type="entry name" value="IMPHPHTASES"/>
</dbReference>
<dbReference type="GO" id="GO:0008934">
    <property type="term" value="F:inositol monophosphate 1-phosphatase activity"/>
    <property type="evidence" value="ECO:0007669"/>
    <property type="project" value="InterPro"/>
</dbReference>
<dbReference type="GO" id="GO:0006021">
    <property type="term" value="P:inositol biosynthetic process"/>
    <property type="evidence" value="ECO:0007669"/>
    <property type="project" value="UniProtKB-UniPathway"/>
</dbReference>